<dbReference type="SUPFAM" id="SSF53474">
    <property type="entry name" value="alpha/beta-Hydrolases"/>
    <property type="match status" value="1"/>
</dbReference>
<evidence type="ECO:0000256" key="5">
    <source>
        <dbReference type="RuleBase" id="RU361235"/>
    </source>
</evidence>
<keyword evidence="6" id="KW-0812">Transmembrane</keyword>
<proteinExistence type="inferred from homology"/>
<dbReference type="GO" id="GO:0019695">
    <property type="term" value="P:choline metabolic process"/>
    <property type="evidence" value="ECO:0007669"/>
    <property type="project" value="TreeGrafter"/>
</dbReference>
<feature type="transmembrane region" description="Helical" evidence="6">
    <location>
        <begin position="520"/>
        <end position="541"/>
    </location>
</feature>
<evidence type="ECO:0000256" key="6">
    <source>
        <dbReference type="SAM" id="Phobius"/>
    </source>
</evidence>
<evidence type="ECO:0000259" key="7">
    <source>
        <dbReference type="Pfam" id="PF00135"/>
    </source>
</evidence>
<dbReference type="PANTHER" id="PTHR43918">
    <property type="entry name" value="ACETYLCHOLINESTERASE"/>
    <property type="match status" value="1"/>
</dbReference>
<keyword evidence="4" id="KW-0325">Glycoprotein</keyword>
<evidence type="ECO:0000256" key="1">
    <source>
        <dbReference type="ARBA" id="ARBA00005964"/>
    </source>
</evidence>
<dbReference type="InterPro" id="IPR029058">
    <property type="entry name" value="AB_hydrolase_fold"/>
</dbReference>
<dbReference type="OrthoDB" id="6511132at2759"/>
<dbReference type="GO" id="GO:0005886">
    <property type="term" value="C:plasma membrane"/>
    <property type="evidence" value="ECO:0007669"/>
    <property type="project" value="TreeGrafter"/>
</dbReference>
<evidence type="ECO:0000256" key="4">
    <source>
        <dbReference type="ARBA" id="ARBA00023180"/>
    </source>
</evidence>
<dbReference type="EMBL" id="OC917084">
    <property type="protein sequence ID" value="CAD7646096.1"/>
    <property type="molecule type" value="Genomic_DNA"/>
</dbReference>
<evidence type="ECO:0000256" key="3">
    <source>
        <dbReference type="ARBA" id="ARBA00022801"/>
    </source>
</evidence>
<dbReference type="Pfam" id="PF00135">
    <property type="entry name" value="COesterase"/>
    <property type="match status" value="1"/>
</dbReference>
<accession>A0A7R9LQN1</accession>
<dbReference type="Gene3D" id="3.40.50.1820">
    <property type="entry name" value="alpha/beta hydrolase"/>
    <property type="match status" value="1"/>
</dbReference>
<reference evidence="8" key="1">
    <citation type="submission" date="2020-11" db="EMBL/GenBank/DDBJ databases">
        <authorList>
            <person name="Tran Van P."/>
        </authorList>
    </citation>
    <scope>NUCLEOTIDE SEQUENCE</scope>
</reference>
<keyword evidence="6" id="KW-0472">Membrane</keyword>
<dbReference type="GO" id="GO:0006581">
    <property type="term" value="P:acetylcholine catabolic process"/>
    <property type="evidence" value="ECO:0007669"/>
    <property type="project" value="TreeGrafter"/>
</dbReference>
<dbReference type="EC" id="3.1.1.-" evidence="5"/>
<feature type="domain" description="Carboxylesterase type B" evidence="7">
    <location>
        <begin position="9"/>
        <end position="438"/>
    </location>
</feature>
<dbReference type="PANTHER" id="PTHR43918:SF4">
    <property type="entry name" value="CARBOXYLIC ESTER HYDROLASE"/>
    <property type="match status" value="1"/>
</dbReference>
<dbReference type="InterPro" id="IPR002018">
    <property type="entry name" value="CarbesteraseB"/>
</dbReference>
<evidence type="ECO:0000256" key="2">
    <source>
        <dbReference type="ARBA" id="ARBA00022487"/>
    </source>
</evidence>
<dbReference type="GO" id="GO:0003990">
    <property type="term" value="F:acetylcholinesterase activity"/>
    <property type="evidence" value="ECO:0007669"/>
    <property type="project" value="TreeGrafter"/>
</dbReference>
<sequence>MSPFNTSELISEDCLHLNIWTSSVSPTANMPVMFWIYGGSFIMGSATKQVDGYNIFDGTQLALKDVVLVTANYRLGVFGFLYGNSSDAPGNVGFWDQVMVMKWIKAEISKFGGNPNDVTIFGVSAGSGSVSAHVLSPVSRQLFSKGIMQSAATYQDRAPLEKALKFSKDFAANQNYFSTNACPDTDWIKCLEGKSSDELNEAQNKVFYDKFTETGGVPFTPISGDQFMPRNCIPAIKESDFKTDVRLLIGHSAMEGVSFARDFDDMFGLEGRYNPKQLSRVTRSQVYDDIKLFISKTDDLNGKIAGAYTDPFGADGTDQSRQLIRAAAHAYGDYVITCPTILFGAELVRQTAFKGTVYQYRLTYANSQSISYDSYWAEAEHTDEQPLVFGRPLNEPENTWTQTDRKISQLFVDIWTDFAKNGKPSLNGTDWPQYGVESNGNPNLSYVELNPMLENSYVIHVNKYRGNDDPMLAFTSRLEKCIELNGEHVCSICGTKWTGITWERQPKDYRQYHNEYPEDFWIIMICLISQFVGGPYFVYLLDII</sequence>
<protein>
    <recommendedName>
        <fullName evidence="5">Carboxylic ester hydrolase</fullName>
        <ecNumber evidence="5">3.1.1.-</ecNumber>
    </recommendedName>
</protein>
<dbReference type="InterPro" id="IPR019826">
    <property type="entry name" value="Carboxylesterase_B_AS"/>
</dbReference>
<dbReference type="PROSITE" id="PS00122">
    <property type="entry name" value="CARBOXYLESTERASE_B_1"/>
    <property type="match status" value="1"/>
</dbReference>
<gene>
    <name evidence="8" type="ORF">ONB1V03_LOCUS5553</name>
</gene>
<keyword evidence="9" id="KW-1185">Reference proteome</keyword>
<organism evidence="8">
    <name type="scientific">Oppiella nova</name>
    <dbReference type="NCBI Taxonomy" id="334625"/>
    <lineage>
        <taxon>Eukaryota</taxon>
        <taxon>Metazoa</taxon>
        <taxon>Ecdysozoa</taxon>
        <taxon>Arthropoda</taxon>
        <taxon>Chelicerata</taxon>
        <taxon>Arachnida</taxon>
        <taxon>Acari</taxon>
        <taxon>Acariformes</taxon>
        <taxon>Sarcoptiformes</taxon>
        <taxon>Oribatida</taxon>
        <taxon>Brachypylina</taxon>
        <taxon>Oppioidea</taxon>
        <taxon>Oppiidae</taxon>
        <taxon>Oppiella</taxon>
    </lineage>
</organism>
<dbReference type="AlphaFoldDB" id="A0A7R9LQN1"/>
<dbReference type="InterPro" id="IPR050654">
    <property type="entry name" value="AChE-related_enzymes"/>
</dbReference>
<keyword evidence="6" id="KW-1133">Transmembrane helix</keyword>
<keyword evidence="3 5" id="KW-0378">Hydrolase</keyword>
<dbReference type="GO" id="GO:0005615">
    <property type="term" value="C:extracellular space"/>
    <property type="evidence" value="ECO:0007669"/>
    <property type="project" value="TreeGrafter"/>
</dbReference>
<evidence type="ECO:0000313" key="9">
    <source>
        <dbReference type="Proteomes" id="UP000728032"/>
    </source>
</evidence>
<comment type="similarity">
    <text evidence="1 5">Belongs to the type-B carboxylesterase/lipase family.</text>
</comment>
<name>A0A7R9LQN1_9ACAR</name>
<keyword evidence="2" id="KW-0719">Serine esterase</keyword>
<dbReference type="EMBL" id="CAJPVJ010002259">
    <property type="protein sequence ID" value="CAG2166022.1"/>
    <property type="molecule type" value="Genomic_DNA"/>
</dbReference>
<dbReference type="Proteomes" id="UP000728032">
    <property type="component" value="Unassembled WGS sequence"/>
</dbReference>
<evidence type="ECO:0000313" key="8">
    <source>
        <dbReference type="EMBL" id="CAD7646096.1"/>
    </source>
</evidence>